<sequence length="1162" mass="121334">MSILQQTLALLCRVQRTTFSMKSRHLRQPLTGMLLVALFSLGYPAAAQVNVLTGHNDIGRTGQNLNETILTPSTVNSSQFGKLFSWPVDGGVYPQPLYVSHLTIPGKGVHNVVYVGTTHDSVYAFDADSNGGANSVPLWQVSLLTNTTPAGTYTPVYGICGTPVIDLSTNTMYLVSSEEKVSNSTYPFRIHALDITTGAEKFGGPLQVQGGVPGTGSGSVNGWLAFDGVYERQRPSLLLLNGVVYAAFGSVNDTGPWHGWIFSYNAANLSPIDVYSTAPNGSGAGIWMGGSGLAAEVNDPSKPYGRMFFAVGNGSNSAAAPPYNNSMSYGMSVVDLDLTGGVMNVTDQFTQSDWARRNGQDGDLGSAGPVLLPTQTLASGKTVSTLVQIGKVGTFYVLDRNHLGGYNANSNQIVQELQTPESGEQQWGAGIWGSSAYWNQNIYYGGHNPGAANPLIAYSFRNGQMSAGPTSQSHETFAYPGPTPSVSSNGGQNGIVWVIDNSQYHVGPGVLYAYDATNLGNTLYSSNDNLSRDNPGGAVEFTVPTVANGKVYVGQAFQFSVYGLLNSPTAAAPIFNPPGGTFNGSEMVSLTSATPNAQIYYTTDGSTPSTESHLYTGPINVNSDETITAIANANHYLQSAAVSATYTDSTVTGNPIFSLTAGTYSGTQYLNLVDTTANATIFYTVDGSTPTTSSQHYTAGFPLIISVTETVRAMAISPHLPPSQVVSTTYTINPPYVIDFSQGFADSQAPMQFNGSTSLDDFRLQLTNGGTNQAGSAFYETPVNIQSFTTDFTLQLSNPVADGMTFTIQNVGAGALGGDGGGLGYNSIGKSLAIKFDLFSNAGEGPNSTGLYINGAEPTLPSISLVGTGINLHDGDYQLVHITYDGTNLVLTITDGTTLASWSHTFTNINIPAIVGGPTAYVGFTGGSGGFSSSQKVTYWTYLPGAPLVPNNPAGFDARSLALNGVAALAGTALHITNGGPNESGSAFFPTAVNLTSFTSDFDFVLTHGSSSTIGDGFTFVMQNDSVKAIQGSGGLLGYGGMPASVAIKFDTYNNAGEGNDSTGVYIDGATPTLPAINLTPHRVVLSSGDSLHAHIAYDGTTLTWTITDNTLPSKPSATNSQVINIPHILGGNVGYVGFTGGSGGATSIQSILDWTFASATN</sequence>
<dbReference type="PANTHER" id="PTHR32401">
    <property type="entry name" value="CONCANAVALIN A-LIKE LECTIN FAMILY PROTEIN"/>
    <property type="match status" value="1"/>
</dbReference>
<dbReference type="InterPro" id="IPR050258">
    <property type="entry name" value="Leguminous_Lectin"/>
</dbReference>
<dbReference type="InterPro" id="IPR011047">
    <property type="entry name" value="Quinoprotein_ADH-like_sf"/>
</dbReference>
<proteinExistence type="predicted"/>
<evidence type="ECO:0000259" key="1">
    <source>
        <dbReference type="Pfam" id="PF00139"/>
    </source>
</evidence>
<name>A0A2Z5G1G5_9BACT</name>
<evidence type="ECO:0000313" key="3">
    <source>
        <dbReference type="EMBL" id="AXC12919.1"/>
    </source>
</evidence>
<gene>
    <name evidence="3" type="ORF">ACPOL_3636</name>
</gene>
<dbReference type="Gene3D" id="2.60.120.200">
    <property type="match status" value="2"/>
</dbReference>
<dbReference type="CDD" id="cd01951">
    <property type="entry name" value="lectin_L-type"/>
    <property type="match status" value="2"/>
</dbReference>
<evidence type="ECO:0000259" key="2">
    <source>
        <dbReference type="Pfam" id="PF13290"/>
    </source>
</evidence>
<dbReference type="Pfam" id="PF00139">
    <property type="entry name" value="Lectin_legB"/>
    <property type="match status" value="2"/>
</dbReference>
<feature type="domain" description="GH29D-like beta-sandwich" evidence="2">
    <location>
        <begin position="660"/>
        <end position="727"/>
    </location>
</feature>
<accession>A0A2Z5G1G5</accession>
<dbReference type="InterPro" id="IPR059177">
    <property type="entry name" value="GH29D-like_dom"/>
</dbReference>
<dbReference type="EMBL" id="CP030840">
    <property type="protein sequence ID" value="AXC12919.1"/>
    <property type="molecule type" value="Genomic_DNA"/>
</dbReference>
<dbReference type="KEGG" id="abas:ACPOL_3636"/>
<dbReference type="RefSeq" id="WP_161557400.1">
    <property type="nucleotide sequence ID" value="NZ_CP030840.1"/>
</dbReference>
<dbReference type="InterPro" id="IPR056573">
    <property type="entry name" value="Lectin_L-type_dom"/>
</dbReference>
<feature type="domain" description="Legume lectin" evidence="1">
    <location>
        <begin position="742"/>
        <end position="942"/>
    </location>
</feature>
<keyword evidence="4" id="KW-1185">Reference proteome</keyword>
<dbReference type="SUPFAM" id="SSF49899">
    <property type="entry name" value="Concanavalin A-like lectins/glucanases"/>
    <property type="match status" value="2"/>
</dbReference>
<dbReference type="InterPro" id="IPR013320">
    <property type="entry name" value="ConA-like_dom_sf"/>
</dbReference>
<feature type="domain" description="Legume lectin" evidence="1">
    <location>
        <begin position="956"/>
        <end position="1160"/>
    </location>
</feature>
<organism evidence="3 4">
    <name type="scientific">Acidisarcina polymorpha</name>
    <dbReference type="NCBI Taxonomy" id="2211140"/>
    <lineage>
        <taxon>Bacteria</taxon>
        <taxon>Pseudomonadati</taxon>
        <taxon>Acidobacteriota</taxon>
        <taxon>Terriglobia</taxon>
        <taxon>Terriglobales</taxon>
        <taxon>Acidobacteriaceae</taxon>
        <taxon>Acidisarcina</taxon>
    </lineage>
</organism>
<dbReference type="AlphaFoldDB" id="A0A2Z5G1G5"/>
<dbReference type="PANTHER" id="PTHR32401:SF48">
    <property type="entry name" value="LEGUME LECTIN DOMAIN-CONTAINING PROTEIN"/>
    <property type="match status" value="1"/>
</dbReference>
<feature type="domain" description="GH29D-like beta-sandwich" evidence="2">
    <location>
        <begin position="577"/>
        <end position="642"/>
    </location>
</feature>
<dbReference type="InterPro" id="IPR001220">
    <property type="entry name" value="Legume_lectin_dom"/>
</dbReference>
<dbReference type="Proteomes" id="UP000253606">
    <property type="component" value="Chromosome"/>
</dbReference>
<dbReference type="Gene3D" id="2.40.10.480">
    <property type="match status" value="1"/>
</dbReference>
<evidence type="ECO:0000313" key="4">
    <source>
        <dbReference type="Proteomes" id="UP000253606"/>
    </source>
</evidence>
<reference evidence="3 4" key="1">
    <citation type="journal article" date="2018" name="Front. Microbiol.">
        <title>Hydrolytic Capabilities as a Key to Environmental Success: Chitinolytic and Cellulolytic Acidobacteria From Acidic Sub-arctic Soils and Boreal Peatlands.</title>
        <authorList>
            <person name="Belova S.E."/>
            <person name="Ravin N.V."/>
            <person name="Pankratov T.A."/>
            <person name="Rakitin A.L."/>
            <person name="Ivanova A.A."/>
            <person name="Beletsky A.V."/>
            <person name="Mardanov A.V."/>
            <person name="Sinninghe Damste J.S."/>
            <person name="Dedysh S.N."/>
        </authorList>
    </citation>
    <scope>NUCLEOTIDE SEQUENCE [LARGE SCALE GENOMIC DNA]</scope>
    <source>
        <strain evidence="3 4">SBC82</strain>
    </source>
</reference>
<dbReference type="SUPFAM" id="SSF50998">
    <property type="entry name" value="Quinoprotein alcohol dehydrogenase-like"/>
    <property type="match status" value="1"/>
</dbReference>
<protein>
    <submittedName>
        <fullName evidence="3">Uncharacterized protein</fullName>
    </submittedName>
</protein>
<dbReference type="GO" id="GO:0030246">
    <property type="term" value="F:carbohydrate binding"/>
    <property type="evidence" value="ECO:0007669"/>
    <property type="project" value="InterPro"/>
</dbReference>
<dbReference type="Pfam" id="PF13290">
    <property type="entry name" value="CHB_HEX_C_1"/>
    <property type="match status" value="2"/>
</dbReference>